<dbReference type="OrthoDB" id="3733361at2"/>
<dbReference type="AlphaFoldDB" id="A0A512T055"/>
<comment type="caution">
    <text evidence="1">The sequence shown here is derived from an EMBL/GenBank/DDBJ whole genome shotgun (WGS) entry which is preliminary data.</text>
</comment>
<accession>A0A512T055</accession>
<reference evidence="1 2" key="1">
    <citation type="submission" date="2019-07" db="EMBL/GenBank/DDBJ databases">
        <title>Whole genome shotgun sequence of Knoellia locipacati NBRC 109775.</title>
        <authorList>
            <person name="Hosoyama A."/>
            <person name="Uohara A."/>
            <person name="Ohji S."/>
            <person name="Ichikawa N."/>
        </authorList>
    </citation>
    <scope>NUCLEOTIDE SEQUENCE [LARGE SCALE GENOMIC DNA]</scope>
    <source>
        <strain evidence="1 2">NBRC 109775</strain>
    </source>
</reference>
<evidence type="ECO:0008006" key="3">
    <source>
        <dbReference type="Google" id="ProtNLM"/>
    </source>
</evidence>
<dbReference type="RefSeq" id="WP_147063875.1">
    <property type="nucleotide sequence ID" value="NZ_BAABDN010000001.1"/>
</dbReference>
<name>A0A512T055_9MICO</name>
<evidence type="ECO:0000313" key="1">
    <source>
        <dbReference type="EMBL" id="GEQ13520.1"/>
    </source>
</evidence>
<sequence length="181" mass="19715">MSRFFFADNTVLVNFGILDRLELLGKLLNDKGRWCATVAQECDASAGVEGLGVLGKAGAVFGEPERPTPAELIDTRVLRDRMASPGDHRFAHLGEAETVAIMTRRFATSYFVTDDVGAATIAAAEGLRVLNTWDLLRALVRSGLLAREDLWTDLEALTSAGRGRPPGVYGYKSFRTWVDPA</sequence>
<dbReference type="Proteomes" id="UP000321793">
    <property type="component" value="Unassembled WGS sequence"/>
</dbReference>
<protein>
    <recommendedName>
        <fullName evidence="3">PIN domain-containing protein</fullName>
    </recommendedName>
</protein>
<gene>
    <name evidence="1" type="ORF">KLO01_15670</name>
</gene>
<proteinExistence type="predicted"/>
<keyword evidence="2" id="KW-1185">Reference proteome</keyword>
<organism evidence="1 2">
    <name type="scientific">Knoellia locipacati</name>
    <dbReference type="NCBI Taxonomy" id="882824"/>
    <lineage>
        <taxon>Bacteria</taxon>
        <taxon>Bacillati</taxon>
        <taxon>Actinomycetota</taxon>
        <taxon>Actinomycetes</taxon>
        <taxon>Micrococcales</taxon>
        <taxon>Intrasporangiaceae</taxon>
        <taxon>Knoellia</taxon>
    </lineage>
</organism>
<evidence type="ECO:0000313" key="2">
    <source>
        <dbReference type="Proteomes" id="UP000321793"/>
    </source>
</evidence>
<dbReference type="EMBL" id="BKBA01000006">
    <property type="protein sequence ID" value="GEQ13520.1"/>
    <property type="molecule type" value="Genomic_DNA"/>
</dbReference>